<dbReference type="GeneID" id="72468404"/>
<dbReference type="GO" id="GO:0016301">
    <property type="term" value="F:kinase activity"/>
    <property type="evidence" value="ECO:0007669"/>
    <property type="project" value="UniProtKB-KW"/>
</dbReference>
<feature type="domain" description="Carbohydrate kinase PfkB" evidence="4">
    <location>
        <begin position="29"/>
        <end position="293"/>
    </location>
</feature>
<dbReference type="InterPro" id="IPR011611">
    <property type="entry name" value="PfkB_dom"/>
</dbReference>
<keyword evidence="6" id="KW-1185">Reference proteome</keyword>
<dbReference type="PROSITE" id="PS00584">
    <property type="entry name" value="PFKB_KINASES_2"/>
    <property type="match status" value="1"/>
</dbReference>
<keyword evidence="2" id="KW-0808">Transferase</keyword>
<dbReference type="AlphaFoldDB" id="A0A9R1CWA5"/>
<dbReference type="RefSeq" id="WP_223929562.1">
    <property type="nucleotide sequence ID" value="NZ_BPTU01000003.1"/>
</dbReference>
<dbReference type="InterPro" id="IPR050306">
    <property type="entry name" value="PfkB_Carbo_kinase"/>
</dbReference>
<dbReference type="InterPro" id="IPR002173">
    <property type="entry name" value="Carboh/pur_kinase_PfkB_CS"/>
</dbReference>
<name>A0A9R1CWA5_9BACT</name>
<evidence type="ECO:0000256" key="1">
    <source>
        <dbReference type="ARBA" id="ARBA00010688"/>
    </source>
</evidence>
<protein>
    <recommendedName>
        <fullName evidence="4">Carbohydrate kinase PfkB domain-containing protein</fullName>
    </recommendedName>
</protein>
<comment type="caution">
    <text evidence="5">The sequence shown here is derived from an EMBL/GenBank/DDBJ whole genome shotgun (WGS) entry which is preliminary data.</text>
</comment>
<dbReference type="Pfam" id="PF00294">
    <property type="entry name" value="PfkB"/>
    <property type="match status" value="1"/>
</dbReference>
<gene>
    <name evidence="5" type="ORF">PRLR5076_03500</name>
</gene>
<dbReference type="PANTHER" id="PTHR43085:SF57">
    <property type="entry name" value="CARBOHYDRATE KINASE PFKB DOMAIN-CONTAINING PROTEIN"/>
    <property type="match status" value="1"/>
</dbReference>
<dbReference type="InterPro" id="IPR029056">
    <property type="entry name" value="Ribokinase-like"/>
</dbReference>
<reference evidence="5" key="1">
    <citation type="journal article" date="2022" name="Int. J. Syst. Evol. Microbiol.">
        <title>Prevotella lacticifex sp. nov., isolated from the rumen of cows.</title>
        <authorList>
            <person name="Shinkai T."/>
            <person name="Ikeyama N."/>
            <person name="Kumagai M."/>
            <person name="Ohmori H."/>
            <person name="Sakamoto M."/>
            <person name="Ohkuma M."/>
            <person name="Mitsumori M."/>
        </authorList>
    </citation>
    <scope>NUCLEOTIDE SEQUENCE</scope>
    <source>
        <strain evidence="5">R5076</strain>
    </source>
</reference>
<proteinExistence type="inferred from homology"/>
<evidence type="ECO:0000256" key="3">
    <source>
        <dbReference type="ARBA" id="ARBA00022777"/>
    </source>
</evidence>
<evidence type="ECO:0000313" key="6">
    <source>
        <dbReference type="Proteomes" id="UP000825483"/>
    </source>
</evidence>
<evidence type="ECO:0000313" key="5">
    <source>
        <dbReference type="EMBL" id="GJG57499.1"/>
    </source>
</evidence>
<evidence type="ECO:0000259" key="4">
    <source>
        <dbReference type="Pfam" id="PF00294"/>
    </source>
</evidence>
<sequence length="306" mass="34756">MVSSMDICVGAGLISLDVLIRDGARIPLSYYVGGTCGNVMMILSYMGWESYPIARLDGTKDTARLLVDMKKNGVNTSYISTIDGKTPVIVQRNFVNKDGVPTHKFESRNGHGHFYLDFKSLTLKQAKDVIEQINFVPKVFFFDRVSPAFIRLAENFKEKGSIIYFEPSNKGSNVRLFNKCLEVSDVIKFSEQRIKDTKLFEEINDKLFIQTLGERGLRYRINSEWILLFPQLNKHIVDTAGAGDWTSAAFINFLYKGKELRPINDFSKDELENALNEAQRIGAMSCSFEGARGMMQQNAYFPQLEF</sequence>
<evidence type="ECO:0000256" key="2">
    <source>
        <dbReference type="ARBA" id="ARBA00022679"/>
    </source>
</evidence>
<keyword evidence="3" id="KW-0418">Kinase</keyword>
<dbReference type="SUPFAM" id="SSF53613">
    <property type="entry name" value="Ribokinase-like"/>
    <property type="match status" value="1"/>
</dbReference>
<accession>A0A9R1CWA5</accession>
<dbReference type="EMBL" id="BPUB01000001">
    <property type="protein sequence ID" value="GJG57499.1"/>
    <property type="molecule type" value="Genomic_DNA"/>
</dbReference>
<organism evidence="5 6">
    <name type="scientific">Prevotella lacticifex</name>
    <dbReference type="NCBI Taxonomy" id="2854755"/>
    <lineage>
        <taxon>Bacteria</taxon>
        <taxon>Pseudomonadati</taxon>
        <taxon>Bacteroidota</taxon>
        <taxon>Bacteroidia</taxon>
        <taxon>Bacteroidales</taxon>
        <taxon>Prevotellaceae</taxon>
        <taxon>Prevotella</taxon>
    </lineage>
</organism>
<dbReference type="PANTHER" id="PTHR43085">
    <property type="entry name" value="HEXOKINASE FAMILY MEMBER"/>
    <property type="match status" value="1"/>
</dbReference>
<comment type="similarity">
    <text evidence="1">Belongs to the carbohydrate kinase PfkB family.</text>
</comment>
<dbReference type="Proteomes" id="UP000825483">
    <property type="component" value="Unassembled WGS sequence"/>
</dbReference>
<dbReference type="Gene3D" id="3.40.1190.20">
    <property type="match status" value="1"/>
</dbReference>